<reference evidence="1" key="1">
    <citation type="submission" date="2020-12" db="EMBL/GenBank/DDBJ databases">
        <title>Metabolic potential, ecology and presence of endohyphal bacteria is reflected in genomic diversity of Mucoromycotina.</title>
        <authorList>
            <person name="Muszewska A."/>
            <person name="Okrasinska A."/>
            <person name="Steczkiewicz K."/>
            <person name="Drgas O."/>
            <person name="Orlowska M."/>
            <person name="Perlinska-Lenart U."/>
            <person name="Aleksandrzak-Piekarczyk T."/>
            <person name="Szatraj K."/>
            <person name="Zielenkiewicz U."/>
            <person name="Pilsyk S."/>
            <person name="Malc E."/>
            <person name="Mieczkowski P."/>
            <person name="Kruszewska J.S."/>
            <person name="Biernat P."/>
            <person name="Pawlowska J."/>
        </authorList>
    </citation>
    <scope>NUCLEOTIDE SEQUENCE</scope>
    <source>
        <strain evidence="1">WA0000017839</strain>
    </source>
</reference>
<evidence type="ECO:0000313" key="2">
    <source>
        <dbReference type="Proteomes" id="UP000603453"/>
    </source>
</evidence>
<proteinExistence type="predicted"/>
<sequence>MDIASITRLCSLFGSERSWMIHCALSLCRLFEELVIMLGEGNQLTLSIAFQHLANRHSIYYKMRLELCSLFGSERSWMIHCALSLCRLFEELVIMLGEDFQPPFNISQTDIASITRLCSLFGSERSWMTHCALSLCRLFEELVIMLGEGNQLTLSTAFQHLTNGHNIYYKVPLD</sequence>
<dbReference type="Proteomes" id="UP000603453">
    <property type="component" value="Unassembled WGS sequence"/>
</dbReference>
<accession>A0A8H7VDE9</accession>
<protein>
    <submittedName>
        <fullName evidence="1">Uncharacterized protein</fullName>
    </submittedName>
</protein>
<comment type="caution">
    <text evidence="1">The sequence shown here is derived from an EMBL/GenBank/DDBJ whole genome shotgun (WGS) entry which is preliminary data.</text>
</comment>
<dbReference type="OrthoDB" id="10496057at2759"/>
<dbReference type="AlphaFoldDB" id="A0A8H7VDE9"/>
<gene>
    <name evidence="1" type="ORF">INT47_001769</name>
</gene>
<dbReference type="EMBL" id="JAEPRD010000006">
    <property type="protein sequence ID" value="KAG2212408.1"/>
    <property type="molecule type" value="Genomic_DNA"/>
</dbReference>
<name>A0A8H7VDE9_9FUNG</name>
<organism evidence="1 2">
    <name type="scientific">Mucor saturninus</name>
    <dbReference type="NCBI Taxonomy" id="64648"/>
    <lineage>
        <taxon>Eukaryota</taxon>
        <taxon>Fungi</taxon>
        <taxon>Fungi incertae sedis</taxon>
        <taxon>Mucoromycota</taxon>
        <taxon>Mucoromycotina</taxon>
        <taxon>Mucoromycetes</taxon>
        <taxon>Mucorales</taxon>
        <taxon>Mucorineae</taxon>
        <taxon>Mucoraceae</taxon>
        <taxon>Mucor</taxon>
    </lineage>
</organism>
<evidence type="ECO:0000313" key="1">
    <source>
        <dbReference type="EMBL" id="KAG2212408.1"/>
    </source>
</evidence>
<keyword evidence="2" id="KW-1185">Reference proteome</keyword>